<keyword evidence="6" id="KW-1185">Reference proteome</keyword>
<evidence type="ECO:0000313" key="6">
    <source>
        <dbReference type="Proteomes" id="UP001165341"/>
    </source>
</evidence>
<proteinExistence type="predicted"/>
<dbReference type="PANTHER" id="PTHR38445">
    <property type="entry name" value="HTH-TYPE TRANSCRIPTIONAL REPRESSOR YTRA"/>
    <property type="match status" value="1"/>
</dbReference>
<gene>
    <name evidence="5" type="ORF">MQH31_13620</name>
</gene>
<protein>
    <submittedName>
        <fullName evidence="5">GntR family transcriptional regulator</fullName>
    </submittedName>
</protein>
<organism evidence="5 6">
    <name type="scientific">Cryobacterium zhongshanensis</name>
    <dbReference type="NCBI Taxonomy" id="2928153"/>
    <lineage>
        <taxon>Bacteria</taxon>
        <taxon>Bacillati</taxon>
        <taxon>Actinomycetota</taxon>
        <taxon>Actinomycetes</taxon>
        <taxon>Micrococcales</taxon>
        <taxon>Microbacteriaceae</taxon>
        <taxon>Cryobacterium</taxon>
    </lineage>
</organism>
<dbReference type="CDD" id="cd07377">
    <property type="entry name" value="WHTH_GntR"/>
    <property type="match status" value="1"/>
</dbReference>
<evidence type="ECO:0000313" key="5">
    <source>
        <dbReference type="EMBL" id="MCI4658845.1"/>
    </source>
</evidence>
<dbReference type="InterPro" id="IPR036390">
    <property type="entry name" value="WH_DNA-bd_sf"/>
</dbReference>
<dbReference type="SMART" id="SM00345">
    <property type="entry name" value="HTH_GNTR"/>
    <property type="match status" value="1"/>
</dbReference>
<dbReference type="InterPro" id="IPR000524">
    <property type="entry name" value="Tscrpt_reg_HTH_GntR"/>
</dbReference>
<dbReference type="Gene3D" id="1.10.10.10">
    <property type="entry name" value="Winged helix-like DNA-binding domain superfamily/Winged helix DNA-binding domain"/>
    <property type="match status" value="1"/>
</dbReference>
<keyword evidence="1" id="KW-0805">Transcription regulation</keyword>
<accession>A0AA41QWZ2</accession>
<dbReference type="SUPFAM" id="SSF46785">
    <property type="entry name" value="Winged helix' DNA-binding domain"/>
    <property type="match status" value="1"/>
</dbReference>
<dbReference type="GO" id="GO:0003700">
    <property type="term" value="F:DNA-binding transcription factor activity"/>
    <property type="evidence" value="ECO:0007669"/>
    <property type="project" value="InterPro"/>
</dbReference>
<keyword evidence="3" id="KW-0804">Transcription</keyword>
<dbReference type="AlphaFoldDB" id="A0AA41QWZ2"/>
<keyword evidence="2" id="KW-0238">DNA-binding</keyword>
<evidence type="ECO:0000256" key="3">
    <source>
        <dbReference type="ARBA" id="ARBA00023163"/>
    </source>
</evidence>
<feature type="domain" description="HTH gntR-type" evidence="4">
    <location>
        <begin position="10"/>
        <end position="78"/>
    </location>
</feature>
<evidence type="ECO:0000259" key="4">
    <source>
        <dbReference type="PROSITE" id="PS50949"/>
    </source>
</evidence>
<evidence type="ECO:0000256" key="2">
    <source>
        <dbReference type="ARBA" id="ARBA00023125"/>
    </source>
</evidence>
<name>A0AA41QWZ2_9MICO</name>
<reference evidence="5" key="1">
    <citation type="submission" date="2022-03" db="EMBL/GenBank/DDBJ databases">
        <title>Cryobacterium sp. nov. strain ZS14-85, isolated from Antarctic soil.</title>
        <authorList>
            <person name="Li J."/>
            <person name="Niu G."/>
        </authorList>
    </citation>
    <scope>NUCLEOTIDE SEQUENCE</scope>
    <source>
        <strain evidence="5">ZS14-85</strain>
    </source>
</reference>
<dbReference type="InterPro" id="IPR036388">
    <property type="entry name" value="WH-like_DNA-bd_sf"/>
</dbReference>
<sequence>MLVINPRSAVPPFEQVRVQIMELVRTGGLQTDARLPTVRKLAADLGIAPNTVARTYRELERAGVVITRGRHGTFIAAESHSDRQRVESAASAFAREARAARLSDDDAIALVTRALNAEPA</sequence>
<dbReference type="EMBL" id="JALGAR010000003">
    <property type="protein sequence ID" value="MCI4658845.1"/>
    <property type="molecule type" value="Genomic_DNA"/>
</dbReference>
<dbReference type="Pfam" id="PF00392">
    <property type="entry name" value="GntR"/>
    <property type="match status" value="1"/>
</dbReference>
<evidence type="ECO:0000256" key="1">
    <source>
        <dbReference type="ARBA" id="ARBA00023015"/>
    </source>
</evidence>
<dbReference type="GO" id="GO:0003677">
    <property type="term" value="F:DNA binding"/>
    <property type="evidence" value="ECO:0007669"/>
    <property type="project" value="UniProtKB-KW"/>
</dbReference>
<dbReference type="PROSITE" id="PS50949">
    <property type="entry name" value="HTH_GNTR"/>
    <property type="match status" value="1"/>
</dbReference>
<comment type="caution">
    <text evidence="5">The sequence shown here is derived from an EMBL/GenBank/DDBJ whole genome shotgun (WGS) entry which is preliminary data.</text>
</comment>
<dbReference type="RefSeq" id="WP_243012480.1">
    <property type="nucleotide sequence ID" value="NZ_JALGAR010000003.1"/>
</dbReference>
<dbReference type="Proteomes" id="UP001165341">
    <property type="component" value="Unassembled WGS sequence"/>
</dbReference>
<dbReference type="PANTHER" id="PTHR38445:SF9">
    <property type="entry name" value="HTH-TYPE TRANSCRIPTIONAL REPRESSOR YTRA"/>
    <property type="match status" value="1"/>
</dbReference>